<sequence length="67" mass="7412">MTARRTQTWVKSSYSNQQGGNCLEWQPEHARSIGEVLVRDSKNLTGPHLSLSTAAWSGLVEFAKTHG</sequence>
<feature type="domain" description="DUF397" evidence="1">
    <location>
        <begin position="8"/>
        <end position="64"/>
    </location>
</feature>
<evidence type="ECO:0000259" key="1">
    <source>
        <dbReference type="Pfam" id="PF04149"/>
    </source>
</evidence>
<evidence type="ECO:0000313" key="2">
    <source>
        <dbReference type="EMBL" id="PNE42761.1"/>
    </source>
</evidence>
<dbReference type="RefSeq" id="WP_102924325.1">
    <property type="nucleotide sequence ID" value="NZ_LJSN01000002.1"/>
</dbReference>
<dbReference type="AlphaFoldDB" id="A0A2N8PP28"/>
<dbReference type="InterPro" id="IPR007278">
    <property type="entry name" value="DUF397"/>
</dbReference>
<name>A0A2N8PP28_STRNR</name>
<dbReference type="Proteomes" id="UP000236047">
    <property type="component" value="Unassembled WGS sequence"/>
</dbReference>
<protein>
    <recommendedName>
        <fullName evidence="1">DUF397 domain-containing protein</fullName>
    </recommendedName>
</protein>
<evidence type="ECO:0000313" key="3">
    <source>
        <dbReference type="Proteomes" id="UP000236047"/>
    </source>
</evidence>
<reference evidence="3" key="1">
    <citation type="submission" date="2015-09" db="EMBL/GenBank/DDBJ databases">
        <authorList>
            <person name="Graham D.E."/>
            <person name="Mahan K.M."/>
            <person name="Klingeman D.M."/>
            <person name="Fida T."/>
            <person name="Giannone R.J."/>
            <person name="Hettich R.L."/>
            <person name="Parry R.J."/>
            <person name="Spain J.C."/>
        </authorList>
    </citation>
    <scope>NUCLEOTIDE SEQUENCE [LARGE SCALE GENOMIC DNA]</scope>
    <source>
        <strain evidence="3">JCM 4701</strain>
    </source>
</reference>
<accession>A0A2N8PP28</accession>
<comment type="caution">
    <text evidence="2">The sequence shown here is derived from an EMBL/GenBank/DDBJ whole genome shotgun (WGS) entry which is preliminary data.</text>
</comment>
<dbReference type="EMBL" id="LJSN01000002">
    <property type="protein sequence ID" value="PNE42761.1"/>
    <property type="molecule type" value="Genomic_DNA"/>
</dbReference>
<proteinExistence type="predicted"/>
<organism evidence="2 3">
    <name type="scientific">Streptomyces noursei</name>
    <name type="common">Streptomyces albulus</name>
    <dbReference type="NCBI Taxonomy" id="1971"/>
    <lineage>
        <taxon>Bacteria</taxon>
        <taxon>Bacillati</taxon>
        <taxon>Actinomycetota</taxon>
        <taxon>Actinomycetes</taxon>
        <taxon>Kitasatosporales</taxon>
        <taxon>Streptomycetaceae</taxon>
        <taxon>Streptomyces</taxon>
    </lineage>
</organism>
<gene>
    <name evidence="2" type="ORF">AOB60_20420</name>
</gene>
<dbReference type="Pfam" id="PF04149">
    <property type="entry name" value="DUF397"/>
    <property type="match status" value="1"/>
</dbReference>
<keyword evidence="3" id="KW-1185">Reference proteome</keyword>